<evidence type="ECO:0000313" key="2">
    <source>
        <dbReference type="Proteomes" id="UP001497516"/>
    </source>
</evidence>
<dbReference type="AlphaFoldDB" id="A0AAV2FND6"/>
<evidence type="ECO:0000313" key="1">
    <source>
        <dbReference type="EMBL" id="CAL1399444.1"/>
    </source>
</evidence>
<gene>
    <name evidence="1" type="ORF">LTRI10_LOCUS39630</name>
</gene>
<keyword evidence="2" id="KW-1185">Reference proteome</keyword>
<dbReference type="Proteomes" id="UP001497516">
    <property type="component" value="Chromosome 7"/>
</dbReference>
<name>A0AAV2FND6_9ROSI</name>
<organism evidence="1 2">
    <name type="scientific">Linum trigynum</name>
    <dbReference type="NCBI Taxonomy" id="586398"/>
    <lineage>
        <taxon>Eukaryota</taxon>
        <taxon>Viridiplantae</taxon>
        <taxon>Streptophyta</taxon>
        <taxon>Embryophyta</taxon>
        <taxon>Tracheophyta</taxon>
        <taxon>Spermatophyta</taxon>
        <taxon>Magnoliopsida</taxon>
        <taxon>eudicotyledons</taxon>
        <taxon>Gunneridae</taxon>
        <taxon>Pentapetalae</taxon>
        <taxon>rosids</taxon>
        <taxon>fabids</taxon>
        <taxon>Malpighiales</taxon>
        <taxon>Linaceae</taxon>
        <taxon>Linum</taxon>
    </lineage>
</organism>
<accession>A0AAV2FND6</accession>
<dbReference type="EMBL" id="OZ034820">
    <property type="protein sequence ID" value="CAL1399444.1"/>
    <property type="molecule type" value="Genomic_DNA"/>
</dbReference>
<protein>
    <submittedName>
        <fullName evidence="1">Uncharacterized protein</fullName>
    </submittedName>
</protein>
<reference evidence="1 2" key="1">
    <citation type="submission" date="2024-04" db="EMBL/GenBank/DDBJ databases">
        <authorList>
            <person name="Fracassetti M."/>
        </authorList>
    </citation>
    <scope>NUCLEOTIDE SEQUENCE [LARGE SCALE GENOMIC DNA]</scope>
</reference>
<sequence length="84" mass="9323">MQFRNLPSGDMNCLLTFAWRTLDLASNLGNAEGSLPKLKLVGVGNSEMVSSRNSLATSPSSSILRLFAYHLRPCNMQNHQERDI</sequence>
<proteinExistence type="predicted"/>